<name>A0A371G9S8_MUCPR</name>
<dbReference type="OrthoDB" id="1828789at2759"/>
<reference evidence="1" key="1">
    <citation type="submission" date="2018-05" db="EMBL/GenBank/DDBJ databases">
        <title>Draft genome of Mucuna pruriens seed.</title>
        <authorList>
            <person name="Nnadi N.E."/>
            <person name="Vos R."/>
            <person name="Hasami M.H."/>
            <person name="Devisetty U.K."/>
            <person name="Aguiy J.C."/>
        </authorList>
    </citation>
    <scope>NUCLEOTIDE SEQUENCE [LARGE SCALE GENOMIC DNA]</scope>
    <source>
        <strain evidence="1">JCA_2017</strain>
    </source>
</reference>
<protein>
    <submittedName>
        <fullName evidence="1">Uncharacterized protein</fullName>
    </submittedName>
</protein>
<gene>
    <name evidence="1" type="ORF">CR513_31275</name>
</gene>
<proteinExistence type="predicted"/>
<accession>A0A371G9S8</accession>
<evidence type="ECO:0000313" key="1">
    <source>
        <dbReference type="EMBL" id="RDX87281.1"/>
    </source>
</evidence>
<dbReference type="EMBL" id="QJKJ01006274">
    <property type="protein sequence ID" value="RDX87281.1"/>
    <property type="molecule type" value="Genomic_DNA"/>
</dbReference>
<dbReference type="AlphaFoldDB" id="A0A371G9S8"/>
<evidence type="ECO:0000313" key="2">
    <source>
        <dbReference type="Proteomes" id="UP000257109"/>
    </source>
</evidence>
<keyword evidence="2" id="KW-1185">Reference proteome</keyword>
<sequence length="143" mass="15983">MKRTFLEKFFPTSRTGSIQKEICGISTGSSHIRIGHLIVNSMEDSQFGQDRIKGLMQLNNLGPHRIHIKDKQRATSNLEFQQSESSSNMQFQQNVTTTIEDLKMKIGQLANTVSHLQSAGSSNLPSQTIPNLRRNASVVTLRS</sequence>
<organism evidence="1 2">
    <name type="scientific">Mucuna pruriens</name>
    <name type="common">Velvet bean</name>
    <name type="synonym">Dolichos pruriens</name>
    <dbReference type="NCBI Taxonomy" id="157652"/>
    <lineage>
        <taxon>Eukaryota</taxon>
        <taxon>Viridiplantae</taxon>
        <taxon>Streptophyta</taxon>
        <taxon>Embryophyta</taxon>
        <taxon>Tracheophyta</taxon>
        <taxon>Spermatophyta</taxon>
        <taxon>Magnoliopsida</taxon>
        <taxon>eudicotyledons</taxon>
        <taxon>Gunneridae</taxon>
        <taxon>Pentapetalae</taxon>
        <taxon>rosids</taxon>
        <taxon>fabids</taxon>
        <taxon>Fabales</taxon>
        <taxon>Fabaceae</taxon>
        <taxon>Papilionoideae</taxon>
        <taxon>50 kb inversion clade</taxon>
        <taxon>NPAAA clade</taxon>
        <taxon>indigoferoid/millettioid clade</taxon>
        <taxon>Phaseoleae</taxon>
        <taxon>Mucuna</taxon>
    </lineage>
</organism>
<feature type="non-terminal residue" evidence="1">
    <location>
        <position position="1"/>
    </location>
</feature>
<comment type="caution">
    <text evidence="1">The sequence shown here is derived from an EMBL/GenBank/DDBJ whole genome shotgun (WGS) entry which is preliminary data.</text>
</comment>
<dbReference type="Proteomes" id="UP000257109">
    <property type="component" value="Unassembled WGS sequence"/>
</dbReference>